<protein>
    <recommendedName>
        <fullName evidence="2">5'-3' DNA helicase ZGRF1-like N-terminal domain-containing protein</fullName>
    </recommendedName>
</protein>
<dbReference type="Gramene" id="KCW72296">
    <property type="protein sequence ID" value="KCW72296"/>
    <property type="gene ID" value="EUGRSUZ_E00762"/>
</dbReference>
<dbReference type="InterPro" id="IPR018838">
    <property type="entry name" value="ZGRF1-like_N"/>
</dbReference>
<dbReference type="InParanoid" id="A0A059C251"/>
<evidence type="ECO:0000313" key="3">
    <source>
        <dbReference type="EMBL" id="KCW72296.1"/>
    </source>
</evidence>
<accession>A0A059C251</accession>
<name>A0A059C251_EUCGR</name>
<dbReference type="eggNOG" id="KOG4585">
    <property type="taxonomic scope" value="Eukaryota"/>
</dbReference>
<dbReference type="InterPro" id="IPR052800">
    <property type="entry name" value="DNA_Repair_Helicase_ZGRF1"/>
</dbReference>
<dbReference type="PANTHER" id="PTHR28535">
    <property type="entry name" value="ZINC FINGER GRF-TYPE CONTAINING 1"/>
    <property type="match status" value="1"/>
</dbReference>
<organism evidence="3">
    <name type="scientific">Eucalyptus grandis</name>
    <name type="common">Flooded gum</name>
    <dbReference type="NCBI Taxonomy" id="71139"/>
    <lineage>
        <taxon>Eukaryota</taxon>
        <taxon>Viridiplantae</taxon>
        <taxon>Streptophyta</taxon>
        <taxon>Embryophyta</taxon>
        <taxon>Tracheophyta</taxon>
        <taxon>Spermatophyta</taxon>
        <taxon>Magnoliopsida</taxon>
        <taxon>eudicotyledons</taxon>
        <taxon>Gunneridae</taxon>
        <taxon>Pentapetalae</taxon>
        <taxon>rosids</taxon>
        <taxon>malvids</taxon>
        <taxon>Myrtales</taxon>
        <taxon>Myrtaceae</taxon>
        <taxon>Myrtoideae</taxon>
        <taxon>Eucalypteae</taxon>
        <taxon>Eucalyptus</taxon>
    </lineage>
</organism>
<proteinExistence type="predicted"/>
<dbReference type="EMBL" id="KK198757">
    <property type="protein sequence ID" value="KCW72296.1"/>
    <property type="molecule type" value="Genomic_DNA"/>
</dbReference>
<dbReference type="PANTHER" id="PTHR28535:SF1">
    <property type="entry name" value="PROTEIN ZGRF1"/>
    <property type="match status" value="1"/>
</dbReference>
<sequence length="297" mass="33897">MDEAPTKWNVTFTKHLKQKRKVYRDGFLSLHSSSAKVMLYDDSDQLLECRILKNDEVVCSGETLTFNAYLVDVGEPEGGQKLLDDTYARSRENKVPKRTNLLHRNKFVNVSDCAGIVCSYIFVFLNAGVSVGLKIDDLCLYVRNIVPIIYLYYQFKKNEMNRYGILQASPNSRTSSTTDWHVLYTTQLTQKSKKYHDGFLRCTSSGSITRQVFLYDTSWKLLDSRFLSKAEEVSPGEMMEFPGHLVEVGNCEANHDTSRELNLNARGNCFSSLHKLYMQKQQCNVTTVKSAVEGTLE</sequence>
<dbReference type="STRING" id="71139.A0A059C251"/>
<dbReference type="GO" id="GO:0005634">
    <property type="term" value="C:nucleus"/>
    <property type="evidence" value="ECO:0000318"/>
    <property type="project" value="GO_Central"/>
</dbReference>
<feature type="domain" description="5'-3' DNA helicase ZGRF1-like N-terminal" evidence="2">
    <location>
        <begin position="7"/>
        <end position="77"/>
    </location>
</feature>
<feature type="domain" description="5'-3' DNA helicase ZGRF1-like N-terminal" evidence="2">
    <location>
        <begin position="179"/>
        <end position="256"/>
    </location>
</feature>
<dbReference type="GO" id="GO:0035861">
    <property type="term" value="C:site of double-strand break"/>
    <property type="evidence" value="ECO:0000318"/>
    <property type="project" value="GO_Central"/>
</dbReference>
<feature type="transmembrane region" description="Helical" evidence="1">
    <location>
        <begin position="107"/>
        <end position="129"/>
    </location>
</feature>
<keyword evidence="1" id="KW-0472">Membrane</keyword>
<keyword evidence="1" id="KW-1133">Transmembrane helix</keyword>
<keyword evidence="1" id="KW-0812">Transmembrane</keyword>
<gene>
    <name evidence="3" type="ORF">EUGRSUZ_E00762</name>
</gene>
<evidence type="ECO:0000259" key="2">
    <source>
        <dbReference type="Pfam" id="PF10382"/>
    </source>
</evidence>
<dbReference type="OMA" id="KSSNIEW"/>
<reference evidence="3" key="1">
    <citation type="submission" date="2013-07" db="EMBL/GenBank/DDBJ databases">
        <title>The genome of Eucalyptus grandis.</title>
        <authorList>
            <person name="Schmutz J."/>
            <person name="Hayes R."/>
            <person name="Myburg A."/>
            <person name="Tuskan G."/>
            <person name="Grattapaglia D."/>
            <person name="Rokhsar D.S."/>
        </authorList>
    </citation>
    <scope>NUCLEOTIDE SEQUENCE</scope>
    <source>
        <tissue evidence="3">Leaf extractions</tissue>
    </source>
</reference>
<dbReference type="GO" id="GO:0006302">
    <property type="term" value="P:double-strand break repair"/>
    <property type="evidence" value="ECO:0000318"/>
    <property type="project" value="GO_Central"/>
</dbReference>
<dbReference type="AlphaFoldDB" id="A0A059C251"/>
<dbReference type="Pfam" id="PF10382">
    <property type="entry name" value="ZGRF1-like_N"/>
    <property type="match status" value="2"/>
</dbReference>
<evidence type="ECO:0000256" key="1">
    <source>
        <dbReference type="SAM" id="Phobius"/>
    </source>
</evidence>